<protein>
    <submittedName>
        <fullName evidence="2">Uncharacterized protein</fullName>
    </submittedName>
</protein>
<reference evidence="2" key="1">
    <citation type="submission" date="2021-01" db="EMBL/GenBank/DDBJ databases">
        <title>Whole genome shotgun sequence of Rhizocola hellebori NBRC 109834.</title>
        <authorList>
            <person name="Komaki H."/>
            <person name="Tamura T."/>
        </authorList>
    </citation>
    <scope>NUCLEOTIDE SEQUENCE</scope>
    <source>
        <strain evidence="2">NBRC 109834</strain>
    </source>
</reference>
<sequence>MVTRDSGKVTIFFAIIAPAWVAMLGLVIVGGGRIRAFQRADNVAAEAARAAGSAIETGAAISGGAKVIDPARARTAALDYLNAAGATGSVTVSADRTQLTVTAVITYANPSGLEFIGGAKWQATGVATATLLIG</sequence>
<comment type="caution">
    <text evidence="2">The sequence shown here is derived from an EMBL/GenBank/DDBJ whole genome shotgun (WGS) entry which is preliminary data.</text>
</comment>
<evidence type="ECO:0000256" key="1">
    <source>
        <dbReference type="SAM" id="Phobius"/>
    </source>
</evidence>
<organism evidence="2 3">
    <name type="scientific">Rhizocola hellebori</name>
    <dbReference type="NCBI Taxonomy" id="1392758"/>
    <lineage>
        <taxon>Bacteria</taxon>
        <taxon>Bacillati</taxon>
        <taxon>Actinomycetota</taxon>
        <taxon>Actinomycetes</taxon>
        <taxon>Micromonosporales</taxon>
        <taxon>Micromonosporaceae</taxon>
        <taxon>Rhizocola</taxon>
    </lineage>
</organism>
<keyword evidence="1" id="KW-0812">Transmembrane</keyword>
<dbReference type="EMBL" id="BONY01000032">
    <property type="protein sequence ID" value="GIH07028.1"/>
    <property type="molecule type" value="Genomic_DNA"/>
</dbReference>
<keyword evidence="1" id="KW-1133">Transmembrane helix</keyword>
<proteinExistence type="predicted"/>
<dbReference type="RefSeq" id="WP_203910827.1">
    <property type="nucleotide sequence ID" value="NZ_BONY01000032.1"/>
</dbReference>
<evidence type="ECO:0000313" key="3">
    <source>
        <dbReference type="Proteomes" id="UP000612899"/>
    </source>
</evidence>
<keyword evidence="1" id="KW-0472">Membrane</keyword>
<dbReference type="AlphaFoldDB" id="A0A8J3QC93"/>
<accession>A0A8J3QC93</accession>
<dbReference type="Proteomes" id="UP000612899">
    <property type="component" value="Unassembled WGS sequence"/>
</dbReference>
<keyword evidence="3" id="KW-1185">Reference proteome</keyword>
<feature type="transmembrane region" description="Helical" evidence="1">
    <location>
        <begin position="12"/>
        <end position="29"/>
    </location>
</feature>
<gene>
    <name evidence="2" type="ORF">Rhe02_50950</name>
</gene>
<evidence type="ECO:0000313" key="2">
    <source>
        <dbReference type="EMBL" id="GIH07028.1"/>
    </source>
</evidence>
<name>A0A8J3QC93_9ACTN</name>